<keyword evidence="1" id="KW-0472">Membrane</keyword>
<dbReference type="Proteomes" id="UP000095287">
    <property type="component" value="Unplaced"/>
</dbReference>
<reference evidence="3" key="1">
    <citation type="submission" date="2016-11" db="UniProtKB">
        <authorList>
            <consortium name="WormBaseParasite"/>
        </authorList>
    </citation>
    <scope>IDENTIFICATION</scope>
</reference>
<keyword evidence="2" id="KW-1185">Reference proteome</keyword>
<feature type="transmembrane region" description="Helical" evidence="1">
    <location>
        <begin position="84"/>
        <end position="103"/>
    </location>
</feature>
<accession>A0A1I7ZUU6</accession>
<evidence type="ECO:0000256" key="1">
    <source>
        <dbReference type="SAM" id="Phobius"/>
    </source>
</evidence>
<protein>
    <submittedName>
        <fullName evidence="3">GDT1 family protein</fullName>
    </submittedName>
</protein>
<evidence type="ECO:0000313" key="2">
    <source>
        <dbReference type="Proteomes" id="UP000095287"/>
    </source>
</evidence>
<keyword evidence="1" id="KW-1133">Transmembrane helix</keyword>
<organism evidence="2 3">
    <name type="scientific">Steinernema glaseri</name>
    <dbReference type="NCBI Taxonomy" id="37863"/>
    <lineage>
        <taxon>Eukaryota</taxon>
        <taxon>Metazoa</taxon>
        <taxon>Ecdysozoa</taxon>
        <taxon>Nematoda</taxon>
        <taxon>Chromadorea</taxon>
        <taxon>Rhabditida</taxon>
        <taxon>Tylenchina</taxon>
        <taxon>Panagrolaimomorpha</taxon>
        <taxon>Strongyloidoidea</taxon>
        <taxon>Steinernematidae</taxon>
        <taxon>Steinernema</taxon>
    </lineage>
</organism>
<feature type="transmembrane region" description="Helical" evidence="1">
    <location>
        <begin position="57"/>
        <end position="78"/>
    </location>
</feature>
<sequence>MDHNRSEYTLQVTHSARDCPMMTHFGYQDSTSFLTFFSDGENSWRLLLNICFRSMDVVCGVVAGLFAATASVSAKLLFEEWDSFVIKSVCFAAFALSNIMMWWSHTKALRNSASTLKVSIVS</sequence>
<name>A0A1I7ZUU6_9BILA</name>
<dbReference type="AlphaFoldDB" id="A0A1I7ZUU6"/>
<proteinExistence type="predicted"/>
<dbReference type="WBParaSite" id="L893_g29844.t1">
    <property type="protein sequence ID" value="L893_g29844.t1"/>
    <property type="gene ID" value="L893_g29844"/>
</dbReference>
<keyword evidence="1" id="KW-0812">Transmembrane</keyword>
<evidence type="ECO:0000313" key="3">
    <source>
        <dbReference type="WBParaSite" id="L893_g29844.t1"/>
    </source>
</evidence>